<comment type="caution">
    <text evidence="1">The sequence shown here is derived from an EMBL/GenBank/DDBJ whole genome shotgun (WGS) entry which is preliminary data.</text>
</comment>
<dbReference type="EMBL" id="LAZR01033929">
    <property type="protein sequence ID" value="KKL46713.1"/>
    <property type="molecule type" value="Genomic_DNA"/>
</dbReference>
<accession>A0A0F9CBD6</accession>
<dbReference type="AlphaFoldDB" id="A0A0F9CBD6"/>
<evidence type="ECO:0000313" key="1">
    <source>
        <dbReference type="EMBL" id="KKL46713.1"/>
    </source>
</evidence>
<sequence>MNVEYKLIEHFQPKEFTTLLNEAAKEGWVPIHFNSIYARLGEDHRDHHTQFHVILKRLTD</sequence>
<gene>
    <name evidence="1" type="ORF">LCGC14_2342760</name>
</gene>
<evidence type="ECO:0008006" key="2">
    <source>
        <dbReference type="Google" id="ProtNLM"/>
    </source>
</evidence>
<proteinExistence type="predicted"/>
<protein>
    <recommendedName>
        <fullName evidence="2">DUF4177 domain-containing protein</fullName>
    </recommendedName>
</protein>
<name>A0A0F9CBD6_9ZZZZ</name>
<reference evidence="1" key="1">
    <citation type="journal article" date="2015" name="Nature">
        <title>Complex archaea that bridge the gap between prokaryotes and eukaryotes.</title>
        <authorList>
            <person name="Spang A."/>
            <person name="Saw J.H."/>
            <person name="Jorgensen S.L."/>
            <person name="Zaremba-Niedzwiedzka K."/>
            <person name="Martijn J."/>
            <person name="Lind A.E."/>
            <person name="van Eijk R."/>
            <person name="Schleper C."/>
            <person name="Guy L."/>
            <person name="Ettema T.J."/>
        </authorList>
    </citation>
    <scope>NUCLEOTIDE SEQUENCE</scope>
</reference>
<organism evidence="1">
    <name type="scientific">marine sediment metagenome</name>
    <dbReference type="NCBI Taxonomy" id="412755"/>
    <lineage>
        <taxon>unclassified sequences</taxon>
        <taxon>metagenomes</taxon>
        <taxon>ecological metagenomes</taxon>
    </lineage>
</organism>